<keyword evidence="4 5" id="KW-0472">Membrane</keyword>
<protein>
    <submittedName>
        <fullName evidence="7">MFS transporter</fullName>
    </submittedName>
</protein>
<feature type="transmembrane region" description="Helical" evidence="5">
    <location>
        <begin position="368"/>
        <end position="390"/>
    </location>
</feature>
<proteinExistence type="predicted"/>
<keyword evidence="8" id="KW-1185">Reference proteome</keyword>
<dbReference type="EMBL" id="BNAI01000011">
    <property type="protein sequence ID" value="GHF26104.1"/>
    <property type="molecule type" value="Genomic_DNA"/>
</dbReference>
<evidence type="ECO:0000256" key="2">
    <source>
        <dbReference type="ARBA" id="ARBA00022692"/>
    </source>
</evidence>
<dbReference type="Gene3D" id="1.20.1250.20">
    <property type="entry name" value="MFS general substrate transporter like domains"/>
    <property type="match status" value="2"/>
</dbReference>
<feature type="transmembrane region" description="Helical" evidence="5">
    <location>
        <begin position="43"/>
        <end position="66"/>
    </location>
</feature>
<evidence type="ECO:0000313" key="8">
    <source>
        <dbReference type="Proteomes" id="UP000617531"/>
    </source>
</evidence>
<evidence type="ECO:0000259" key="6">
    <source>
        <dbReference type="PROSITE" id="PS50850"/>
    </source>
</evidence>
<dbReference type="PANTHER" id="PTHR23523:SF2">
    <property type="entry name" value="2-NITROIMIDAZOLE TRANSPORTER"/>
    <property type="match status" value="1"/>
</dbReference>
<sequence>MTAGPRREGRILALLGIVLLALGMRSATSSFTPLFGIISQELGLGSVVLGVVGALPPLAFAGAGIVTPWLARRIGSEPALVVAIVAIVAGQVTRAFAGEAVVIVVSTTVTMLGIGVGNVLMPSLVKRFFPARVGLVTALYTTLFAIGGTSPALFSVPVSDAIGWRWTLGIWAITVAIAAGPWFALARRSRTSALDVPMLAMAHDAEVRLTRTPLAWALAAVLLASAMVGYGGTAWLPVILTSRVGFDDATAGAHLGILLAVGIPAAVLVPLVAARPRPAAAIVGVAGVLGTTGWTGLLVAPGLAPALWCAMVGCGALTFPLVLVQVAVRATTARVAVRLSAFVQTFAYIATGAAVLALGVVHEATGGWTAPLVILIAIATLPLAAVATIARPSRVGGPG</sequence>
<dbReference type="Proteomes" id="UP000617531">
    <property type="component" value="Unassembled WGS sequence"/>
</dbReference>
<dbReference type="InterPro" id="IPR052524">
    <property type="entry name" value="MFS_Cyanate_Porter"/>
</dbReference>
<feature type="transmembrane region" description="Helical" evidence="5">
    <location>
        <begin position="133"/>
        <end position="154"/>
    </location>
</feature>
<reference evidence="7" key="1">
    <citation type="journal article" date="2014" name="Int. J. Syst. Evol. Microbiol.">
        <title>Complete genome sequence of Corynebacterium casei LMG S-19264T (=DSM 44701T), isolated from a smear-ripened cheese.</title>
        <authorList>
            <consortium name="US DOE Joint Genome Institute (JGI-PGF)"/>
            <person name="Walter F."/>
            <person name="Albersmeier A."/>
            <person name="Kalinowski J."/>
            <person name="Ruckert C."/>
        </authorList>
    </citation>
    <scope>NUCLEOTIDE SEQUENCE</scope>
    <source>
        <strain evidence="7">CGMCC 1.16548</strain>
    </source>
</reference>
<accession>A0A8J3GSS7</accession>
<dbReference type="AlphaFoldDB" id="A0A8J3GSS7"/>
<dbReference type="InterPro" id="IPR036259">
    <property type="entry name" value="MFS_trans_sf"/>
</dbReference>
<evidence type="ECO:0000256" key="1">
    <source>
        <dbReference type="ARBA" id="ARBA00004651"/>
    </source>
</evidence>
<evidence type="ECO:0000256" key="3">
    <source>
        <dbReference type="ARBA" id="ARBA00022989"/>
    </source>
</evidence>
<feature type="transmembrane region" description="Helical" evidence="5">
    <location>
        <begin position="166"/>
        <end position="185"/>
    </location>
</feature>
<dbReference type="RefSeq" id="WP_191284244.1">
    <property type="nucleotide sequence ID" value="NZ_BNAI01000011.1"/>
</dbReference>
<evidence type="ECO:0000256" key="5">
    <source>
        <dbReference type="SAM" id="Phobius"/>
    </source>
</evidence>
<dbReference type="Pfam" id="PF07690">
    <property type="entry name" value="MFS_1"/>
    <property type="match status" value="1"/>
</dbReference>
<dbReference type="InterPro" id="IPR011701">
    <property type="entry name" value="MFS"/>
</dbReference>
<dbReference type="PANTHER" id="PTHR23523">
    <property type="match status" value="1"/>
</dbReference>
<comment type="subcellular location">
    <subcellularLocation>
        <location evidence="1">Cell membrane</location>
        <topology evidence="1">Multi-pass membrane protein</topology>
    </subcellularLocation>
</comment>
<reference evidence="7" key="2">
    <citation type="submission" date="2020-09" db="EMBL/GenBank/DDBJ databases">
        <authorList>
            <person name="Sun Q."/>
            <person name="Zhou Y."/>
        </authorList>
    </citation>
    <scope>NUCLEOTIDE SEQUENCE</scope>
    <source>
        <strain evidence="7">CGMCC 1.16548</strain>
    </source>
</reference>
<dbReference type="PROSITE" id="PS50850">
    <property type="entry name" value="MFS"/>
    <property type="match status" value="1"/>
</dbReference>
<feature type="transmembrane region" description="Helical" evidence="5">
    <location>
        <begin position="103"/>
        <end position="121"/>
    </location>
</feature>
<comment type="caution">
    <text evidence="7">The sequence shown here is derived from an EMBL/GenBank/DDBJ whole genome shotgun (WGS) entry which is preliminary data.</text>
</comment>
<feature type="transmembrane region" description="Helical" evidence="5">
    <location>
        <begin position="305"/>
        <end position="327"/>
    </location>
</feature>
<feature type="transmembrane region" description="Helical" evidence="5">
    <location>
        <begin position="214"/>
        <end position="239"/>
    </location>
</feature>
<keyword evidence="3 5" id="KW-1133">Transmembrane helix</keyword>
<feature type="transmembrane region" description="Helical" evidence="5">
    <location>
        <begin position="251"/>
        <end position="272"/>
    </location>
</feature>
<keyword evidence="2 5" id="KW-0812">Transmembrane</keyword>
<feature type="transmembrane region" description="Helical" evidence="5">
    <location>
        <begin position="279"/>
        <end position="299"/>
    </location>
</feature>
<evidence type="ECO:0000256" key="4">
    <source>
        <dbReference type="ARBA" id="ARBA00023136"/>
    </source>
</evidence>
<feature type="transmembrane region" description="Helical" evidence="5">
    <location>
        <begin position="78"/>
        <end position="97"/>
    </location>
</feature>
<name>A0A8J3GSS7_9MICO</name>
<dbReference type="InterPro" id="IPR020846">
    <property type="entry name" value="MFS_dom"/>
</dbReference>
<dbReference type="GO" id="GO:0005886">
    <property type="term" value="C:plasma membrane"/>
    <property type="evidence" value="ECO:0007669"/>
    <property type="project" value="UniProtKB-SubCell"/>
</dbReference>
<organism evidence="7 8">
    <name type="scientific">Pseudolysinimonas yzui</name>
    <dbReference type="NCBI Taxonomy" id="2708254"/>
    <lineage>
        <taxon>Bacteria</taxon>
        <taxon>Bacillati</taxon>
        <taxon>Actinomycetota</taxon>
        <taxon>Actinomycetes</taxon>
        <taxon>Micrococcales</taxon>
        <taxon>Microbacteriaceae</taxon>
        <taxon>Pseudolysinimonas</taxon>
    </lineage>
</organism>
<feature type="transmembrane region" description="Helical" evidence="5">
    <location>
        <begin position="339"/>
        <end position="362"/>
    </location>
</feature>
<dbReference type="SUPFAM" id="SSF103473">
    <property type="entry name" value="MFS general substrate transporter"/>
    <property type="match status" value="1"/>
</dbReference>
<gene>
    <name evidence="7" type="primary">cynX</name>
    <name evidence="7" type="ORF">GCM10011600_28830</name>
</gene>
<dbReference type="GO" id="GO:0022857">
    <property type="term" value="F:transmembrane transporter activity"/>
    <property type="evidence" value="ECO:0007669"/>
    <property type="project" value="InterPro"/>
</dbReference>
<feature type="domain" description="Major facilitator superfamily (MFS) profile" evidence="6">
    <location>
        <begin position="11"/>
        <end position="394"/>
    </location>
</feature>
<evidence type="ECO:0000313" key="7">
    <source>
        <dbReference type="EMBL" id="GHF26104.1"/>
    </source>
</evidence>